<evidence type="ECO:0000313" key="2">
    <source>
        <dbReference type="EMBL" id="MGE17584.1"/>
    </source>
</evidence>
<gene>
    <name evidence="2" type="ORF">D9D43_29630</name>
    <name evidence="1" type="ORF">E6D34_26820</name>
</gene>
<dbReference type="AlphaFoldDB" id="A0A3K0WKF6"/>
<comment type="caution">
    <text evidence="2">The sequence shown here is derived from an EMBL/GenBank/DDBJ whole genome shotgun (WGS) entry which is preliminary data.</text>
</comment>
<dbReference type="Proteomes" id="UP000532204">
    <property type="component" value="Unassembled WGS sequence"/>
</dbReference>
<dbReference type="EMBL" id="RNLZ01000189">
    <property type="protein sequence ID" value="MGE17584.1"/>
    <property type="molecule type" value="Genomic_DNA"/>
</dbReference>
<evidence type="ECO:0000313" key="1">
    <source>
        <dbReference type="EMBL" id="EFC9752759.1"/>
    </source>
</evidence>
<dbReference type="Proteomes" id="UP000272336">
    <property type="component" value="Unassembled WGS sequence"/>
</dbReference>
<organism evidence="2 3">
    <name type="scientific">Escherichia coli</name>
    <dbReference type="NCBI Taxonomy" id="562"/>
    <lineage>
        <taxon>Bacteria</taxon>
        <taxon>Pseudomonadati</taxon>
        <taxon>Pseudomonadota</taxon>
        <taxon>Gammaproteobacteria</taxon>
        <taxon>Enterobacterales</taxon>
        <taxon>Enterobacteriaceae</taxon>
        <taxon>Escherichia</taxon>
    </lineage>
</organism>
<dbReference type="EMBL" id="AASEBA010000125">
    <property type="protein sequence ID" value="EFC9752759.1"/>
    <property type="molecule type" value="Genomic_DNA"/>
</dbReference>
<reference evidence="2 3" key="1">
    <citation type="submission" date="2018-10" db="EMBL/GenBank/DDBJ databases">
        <authorList>
            <consortium name="NARMS: The National Antimicrobial Resistance Monitoring System"/>
        </authorList>
    </citation>
    <scope>NUCLEOTIDE SEQUENCE [LARGE SCALE GENOMIC DNA]</scope>
    <source>
        <strain evidence="2 3">CVM N17EC0060</strain>
        <strain evidence="1 4">CVM N18EC122</strain>
    </source>
</reference>
<evidence type="ECO:0000313" key="4">
    <source>
        <dbReference type="Proteomes" id="UP000532204"/>
    </source>
</evidence>
<protein>
    <submittedName>
        <fullName evidence="2">Uncharacterized protein</fullName>
    </submittedName>
</protein>
<accession>A0A3K0WKF6</accession>
<proteinExistence type="predicted"/>
<evidence type="ECO:0000313" key="3">
    <source>
        <dbReference type="Proteomes" id="UP000272336"/>
    </source>
</evidence>
<sequence>MVFIRHAVTEWIRRIINDTQRCAEGYELSDGIVYREEINEERIKYSSINITKYCKIRAKTPLAGG</sequence>
<name>A0A3K0WKF6_ECOLX</name>